<dbReference type="InterPro" id="IPR029044">
    <property type="entry name" value="Nucleotide-diphossugar_trans"/>
</dbReference>
<dbReference type="RefSeq" id="WP_014427901.1">
    <property type="nucleotide sequence ID" value="NC_017075.1"/>
</dbReference>
<dbReference type="eggNOG" id="COG0463">
    <property type="taxonomic scope" value="Bacteria"/>
</dbReference>
<sequence length="254" mass="28627">MHVAVVTPYYKESRAWVQRCLDSVRAQTRACEHIVVADGHPQDWIDTAGVRHIRLDRAHGDYGNTPRSIGAQLALSEGYDAVAFLDADNWYEPDHLEACITAAEASGADYVAARRNWVREDGSRMPYESDEDRRGTHVDTNCFFLTFGAFHTLARWLMMPKPMAMLGDRFFLASLREDGLCGAKTSRPTVNYLCTWAHVFREIGEEPPASAKDGLPTAKLRRWVGQLQNEDFRQIKRLAGCDLQALLDMRPSPG</sequence>
<accession>I0HPV0</accession>
<dbReference type="Pfam" id="PF00535">
    <property type="entry name" value="Glycos_transf_2"/>
    <property type="match status" value="1"/>
</dbReference>
<keyword evidence="3" id="KW-1185">Reference proteome</keyword>
<dbReference type="InterPro" id="IPR001173">
    <property type="entry name" value="Glyco_trans_2-like"/>
</dbReference>
<protein>
    <recommendedName>
        <fullName evidence="1">Glycosyltransferase 2-like domain-containing protein</fullName>
    </recommendedName>
</protein>
<dbReference type="EMBL" id="AP012320">
    <property type="protein sequence ID" value="BAL95037.1"/>
    <property type="molecule type" value="Genomic_DNA"/>
</dbReference>
<dbReference type="CDD" id="cd00761">
    <property type="entry name" value="Glyco_tranf_GTA_type"/>
    <property type="match status" value="1"/>
</dbReference>
<evidence type="ECO:0000313" key="2">
    <source>
        <dbReference type="EMBL" id="BAL95037.1"/>
    </source>
</evidence>
<reference evidence="2 3" key="1">
    <citation type="journal article" date="2012" name="J. Bacteriol.">
        <title>Complete genome sequence of phototrophic betaproteobacterium Rubrivivax gelatinosus IL144.</title>
        <authorList>
            <person name="Nagashima S."/>
            <person name="Kamimura A."/>
            <person name="Shimizu T."/>
            <person name="Nakamura-isaki S."/>
            <person name="Aono E."/>
            <person name="Sakamoto K."/>
            <person name="Ichikawa N."/>
            <person name="Nakazawa H."/>
            <person name="Sekine M."/>
            <person name="Yamazaki S."/>
            <person name="Fujita N."/>
            <person name="Shimada K."/>
            <person name="Hanada S."/>
            <person name="Nagashima K.V.P."/>
        </authorList>
    </citation>
    <scope>NUCLEOTIDE SEQUENCE [LARGE SCALE GENOMIC DNA]</scope>
    <source>
        <strain evidence="3">NBRC 100245 / IL144</strain>
    </source>
</reference>
<dbReference type="HOGENOM" id="CLU_1109721_0_0_4"/>
<gene>
    <name evidence="2" type="ordered locus">RGE_16960</name>
</gene>
<dbReference type="AlphaFoldDB" id="I0HPV0"/>
<evidence type="ECO:0000259" key="1">
    <source>
        <dbReference type="Pfam" id="PF00535"/>
    </source>
</evidence>
<organism evidence="2 3">
    <name type="scientific">Rubrivivax gelatinosus (strain NBRC 100245 / IL144)</name>
    <dbReference type="NCBI Taxonomy" id="983917"/>
    <lineage>
        <taxon>Bacteria</taxon>
        <taxon>Pseudomonadati</taxon>
        <taxon>Pseudomonadota</taxon>
        <taxon>Betaproteobacteria</taxon>
        <taxon>Burkholderiales</taxon>
        <taxon>Sphaerotilaceae</taxon>
        <taxon>Rubrivivax</taxon>
    </lineage>
</organism>
<dbReference type="Proteomes" id="UP000007883">
    <property type="component" value="Chromosome"/>
</dbReference>
<dbReference type="STRING" id="983917.RGE_16960"/>
<dbReference type="SUPFAM" id="SSF53448">
    <property type="entry name" value="Nucleotide-diphospho-sugar transferases"/>
    <property type="match status" value="1"/>
</dbReference>
<dbReference type="PATRIC" id="fig|983917.3.peg.1660"/>
<proteinExistence type="predicted"/>
<feature type="domain" description="Glycosyltransferase 2-like" evidence="1">
    <location>
        <begin position="5"/>
        <end position="140"/>
    </location>
</feature>
<dbReference type="Gene3D" id="3.90.550.10">
    <property type="entry name" value="Spore Coat Polysaccharide Biosynthesis Protein SpsA, Chain A"/>
    <property type="match status" value="1"/>
</dbReference>
<name>I0HPV0_RUBGI</name>
<dbReference type="KEGG" id="rge:RGE_16960"/>
<evidence type="ECO:0000313" key="3">
    <source>
        <dbReference type="Proteomes" id="UP000007883"/>
    </source>
</evidence>